<organism evidence="6 7">
    <name type="scientific">Tumebacillus lacus</name>
    <dbReference type="NCBI Taxonomy" id="2995335"/>
    <lineage>
        <taxon>Bacteria</taxon>
        <taxon>Bacillati</taxon>
        <taxon>Bacillota</taxon>
        <taxon>Bacilli</taxon>
        <taxon>Bacillales</taxon>
        <taxon>Alicyclobacillaceae</taxon>
        <taxon>Tumebacillus</taxon>
    </lineage>
</organism>
<comment type="caution">
    <text evidence="6">The sequence shown here is derived from an EMBL/GenBank/DDBJ whole genome shotgun (WGS) entry which is preliminary data.</text>
</comment>
<evidence type="ECO:0000313" key="7">
    <source>
        <dbReference type="Proteomes" id="UP001208017"/>
    </source>
</evidence>
<keyword evidence="3 5" id="KW-0777">Teichoic acid biosynthesis</keyword>
<sequence>MVKILGVPFSTLTFEETLRRLTDALRGDSPLHIITANPEIIMMAQKDPRIMELLLEADLVTPDGIGAVWASQYYGEKLEDRVTGIELSTALIEAAAERGLGVFLLGTKPETNRKAVEHLQARYPGLRIGGRDGYFKAHEEADVVAQVKDFGPALLLVGLGMPRQELFIKKHKEETGAQVMIGIGGCIDIWAGEVKRAPKLWQDLRLEWAYRLLSQPSRWKRQLVLPQFVLTVLTDKNRKKV</sequence>
<dbReference type="EC" id="2.4.1.187" evidence="5"/>
<dbReference type="PANTHER" id="PTHR34136:SF1">
    <property type="entry name" value="UDP-N-ACETYL-D-MANNOSAMINURONIC ACID TRANSFERASE"/>
    <property type="match status" value="1"/>
</dbReference>
<evidence type="ECO:0000256" key="3">
    <source>
        <dbReference type="ARBA" id="ARBA00022944"/>
    </source>
</evidence>
<accession>A0ABT3X0J9</accession>
<evidence type="ECO:0000313" key="6">
    <source>
        <dbReference type="EMBL" id="MCX7569498.1"/>
    </source>
</evidence>
<protein>
    <recommendedName>
        <fullName evidence="5">N-acetylglucosaminyldiphosphoundecaprenol N-acetyl-beta-D-mannosaminyltransferase</fullName>
        <ecNumber evidence="5">2.4.1.187</ecNumber>
    </recommendedName>
    <alternativeName>
        <fullName evidence="5">N-acetylmannosaminyltransferase</fullName>
    </alternativeName>
    <alternativeName>
        <fullName evidence="5">UDP-N-acetylmannosamine transferase</fullName>
    </alternativeName>
    <alternativeName>
        <fullName evidence="5">UDP-N-acetylmannosamine:N-acetylglucosaminyl pyrophosphorylundecaprenol N-acetylmannosaminyltransferase</fullName>
    </alternativeName>
</protein>
<dbReference type="HAMAP" id="MF_02070">
    <property type="entry name" value="TagA_TarA"/>
    <property type="match status" value="1"/>
</dbReference>
<dbReference type="PANTHER" id="PTHR34136">
    <property type="match status" value="1"/>
</dbReference>
<evidence type="ECO:0000256" key="1">
    <source>
        <dbReference type="ARBA" id="ARBA00022676"/>
    </source>
</evidence>
<evidence type="ECO:0000256" key="2">
    <source>
        <dbReference type="ARBA" id="ARBA00022679"/>
    </source>
</evidence>
<keyword evidence="4 5" id="KW-0961">Cell wall biogenesis/degradation</keyword>
<dbReference type="Proteomes" id="UP001208017">
    <property type="component" value="Unassembled WGS sequence"/>
</dbReference>
<dbReference type="NCBIfam" id="TIGR00696">
    <property type="entry name" value="wecG_tagA_cpsF"/>
    <property type="match status" value="1"/>
</dbReference>
<name>A0ABT3X0J9_9BACL</name>
<keyword evidence="2 5" id="KW-0808">Transferase</keyword>
<dbReference type="CDD" id="cd06533">
    <property type="entry name" value="Glyco_transf_WecG_TagA"/>
    <property type="match status" value="1"/>
</dbReference>
<dbReference type="EMBL" id="JAPMLT010000002">
    <property type="protein sequence ID" value="MCX7569498.1"/>
    <property type="molecule type" value="Genomic_DNA"/>
</dbReference>
<gene>
    <name evidence="6" type="ORF">OS242_05950</name>
</gene>
<proteinExistence type="inferred from homology"/>
<dbReference type="InterPro" id="IPR004629">
    <property type="entry name" value="WecG_TagA_CpsF"/>
</dbReference>
<keyword evidence="1 5" id="KW-0328">Glycosyltransferase</keyword>
<keyword evidence="7" id="KW-1185">Reference proteome</keyword>
<comment type="function">
    <text evidence="5">Catalyzes the conversion of GlcNAc-PP-undecaprenol into ManNAc-GlcNAc-PP-undecaprenol, the first committed lipid intermediate in the de novo synthesis of teichoic acid.</text>
</comment>
<comment type="catalytic activity">
    <reaction evidence="5">
        <text>UDP-N-acetyl-alpha-D-mannosamine + N-acetyl-alpha-D-glucosaminyl-di-trans,octa-cis-undecaprenyl diphosphate = N-acetyl-beta-D-mannosaminyl-(1-&gt;4)-N-acetyl-alpha-D-glucosaminyl di-trans,octa-cis-undecaprenyl diphosphate + UDP + H(+)</text>
        <dbReference type="Rhea" id="RHEA:16053"/>
        <dbReference type="ChEBI" id="CHEBI:15378"/>
        <dbReference type="ChEBI" id="CHEBI:58223"/>
        <dbReference type="ChEBI" id="CHEBI:62959"/>
        <dbReference type="ChEBI" id="CHEBI:68623"/>
        <dbReference type="ChEBI" id="CHEBI:132210"/>
        <dbReference type="EC" id="2.4.1.187"/>
    </reaction>
</comment>
<dbReference type="InterPro" id="IPR034714">
    <property type="entry name" value="TagA_TarA"/>
</dbReference>
<dbReference type="Pfam" id="PF03808">
    <property type="entry name" value="Glyco_tran_WecG"/>
    <property type="match status" value="1"/>
</dbReference>
<comment type="similarity">
    <text evidence="5">Belongs to the glycosyltransferase 26 family. TagA/TarA subfamily.</text>
</comment>
<comment type="pathway">
    <text evidence="5">Cell wall biogenesis; teichoic acid biosynthesis.</text>
</comment>
<evidence type="ECO:0000256" key="4">
    <source>
        <dbReference type="ARBA" id="ARBA00023316"/>
    </source>
</evidence>
<evidence type="ECO:0000256" key="5">
    <source>
        <dbReference type="HAMAP-Rule" id="MF_02070"/>
    </source>
</evidence>
<dbReference type="RefSeq" id="WP_267150738.1">
    <property type="nucleotide sequence ID" value="NZ_JAPMLT010000002.1"/>
</dbReference>
<reference evidence="6 7" key="1">
    <citation type="submission" date="2022-11" db="EMBL/GenBank/DDBJ databases">
        <title>Study of microbial diversity in lake waters.</title>
        <authorList>
            <person name="Zhang J."/>
        </authorList>
    </citation>
    <scope>NUCLEOTIDE SEQUENCE [LARGE SCALE GENOMIC DNA]</scope>
    <source>
        <strain evidence="6 7">DT12</strain>
    </source>
</reference>